<feature type="active site" description="Charge relay system" evidence="7">
    <location>
        <position position="817"/>
    </location>
</feature>
<evidence type="ECO:0000313" key="11">
    <source>
        <dbReference type="Proteomes" id="UP000243515"/>
    </source>
</evidence>
<dbReference type="InterPro" id="IPR023828">
    <property type="entry name" value="Peptidase_S8_Ser-AS"/>
</dbReference>
<dbReference type="InterPro" id="IPR015500">
    <property type="entry name" value="Peptidase_S8_subtilisin-rel"/>
</dbReference>
<keyword evidence="3" id="KW-0732">Signal</keyword>
<dbReference type="Gene3D" id="3.40.50.200">
    <property type="entry name" value="Peptidase S8/S53 domain"/>
    <property type="match status" value="1"/>
</dbReference>
<evidence type="ECO:0000256" key="1">
    <source>
        <dbReference type="ARBA" id="ARBA00011073"/>
    </source>
</evidence>
<evidence type="ECO:0000256" key="6">
    <source>
        <dbReference type="ARBA" id="ARBA00023145"/>
    </source>
</evidence>
<organism evidence="10 11">
    <name type="scientific">Elaphomyces granulatus</name>
    <dbReference type="NCBI Taxonomy" id="519963"/>
    <lineage>
        <taxon>Eukaryota</taxon>
        <taxon>Fungi</taxon>
        <taxon>Dikarya</taxon>
        <taxon>Ascomycota</taxon>
        <taxon>Pezizomycotina</taxon>
        <taxon>Eurotiomycetes</taxon>
        <taxon>Eurotiomycetidae</taxon>
        <taxon>Eurotiales</taxon>
        <taxon>Elaphomycetaceae</taxon>
        <taxon>Elaphomyces</taxon>
    </lineage>
</organism>
<keyword evidence="5 7" id="KW-0720">Serine protease</keyword>
<dbReference type="Pfam" id="PF24476">
    <property type="entry name" value="DUF7580"/>
    <property type="match status" value="1"/>
</dbReference>
<dbReference type="PANTHER" id="PTHR43806:SF11">
    <property type="entry name" value="CEREVISIN-RELATED"/>
    <property type="match status" value="1"/>
</dbReference>
<dbReference type="SUPFAM" id="SSF52743">
    <property type="entry name" value="Subtilisin-like"/>
    <property type="match status" value="1"/>
</dbReference>
<dbReference type="Pfam" id="PF00082">
    <property type="entry name" value="Peptidase_S8"/>
    <property type="match status" value="1"/>
</dbReference>
<dbReference type="CDD" id="cd00306">
    <property type="entry name" value="Peptidases_S8_S53"/>
    <property type="match status" value="1"/>
</dbReference>
<dbReference type="InterPro" id="IPR000209">
    <property type="entry name" value="Peptidase_S8/S53_dom"/>
</dbReference>
<feature type="active site" description="Charge relay system" evidence="7">
    <location>
        <position position="626"/>
    </location>
</feature>
<keyword evidence="4 7" id="KW-0378">Hydrolase</keyword>
<protein>
    <submittedName>
        <fullName evidence="10">Uncharacterized protein</fullName>
    </submittedName>
</protein>
<proteinExistence type="inferred from homology"/>
<dbReference type="InterPro" id="IPR056002">
    <property type="entry name" value="DUF7580"/>
</dbReference>
<feature type="active site" description="Charge relay system" evidence="7">
    <location>
        <position position="664"/>
    </location>
</feature>
<dbReference type="GO" id="GO:0006508">
    <property type="term" value="P:proteolysis"/>
    <property type="evidence" value="ECO:0007669"/>
    <property type="project" value="UniProtKB-KW"/>
</dbReference>
<accession>A0A232M0I1</accession>
<name>A0A232M0I1_9EURO</name>
<keyword evidence="2 7" id="KW-0645">Protease</keyword>
<dbReference type="Proteomes" id="UP000243515">
    <property type="component" value="Unassembled WGS sequence"/>
</dbReference>
<dbReference type="PROSITE" id="PS00138">
    <property type="entry name" value="SUBTILASE_SER"/>
    <property type="match status" value="1"/>
</dbReference>
<comment type="similarity">
    <text evidence="1 7">Belongs to the peptidase S8 family.</text>
</comment>
<dbReference type="EMBL" id="NPHW01003238">
    <property type="protein sequence ID" value="OXV09921.1"/>
    <property type="molecule type" value="Genomic_DNA"/>
</dbReference>
<dbReference type="PANTHER" id="PTHR43806">
    <property type="entry name" value="PEPTIDASE S8"/>
    <property type="match status" value="1"/>
</dbReference>
<sequence>MDSLNEARARWKLLRIIHPLFSENLPTTFSTQSGPLHGDALERLNNEITKLRSEIKLNILRQDQHHDDLERLLDTSSAEQLIQSAGYLLNEFETLIDDEILCGGGVKLGEAEMGSPMIEDTIDLSSYPKIRSLRNLLRKYETRHRLAIESSPAMPPDRNDPLDDDIDFDPSHEISQISCFIHFPENEESLASSRRVMQQFGMTIMKVFADKVGRRDIEARTQRFTKSEVEILQSAFAFASTYEDLFSHINMPACGERHQAKVYLCGLKGDQLKVSIGTCQENQWISAIFKRSVDELPATPFLPAQVCASATVPECQPMMKYIAFNKTTMWEQHNAPNPEPETSTSDDPYRLKTLLGRAAPDLYSQYFSLKHRELLGYLLAFALFQLYGSPWIRTHLCHDTVFLHPCSDRGSRLYQWRPHVHCALVPIENILNTSDYMAAFGVLFMELEAGESAEWTEDDIDWEMGTRSNQVRLGRILKEWKEKVRDDYRLVGKACHDFESLIETFDHPDVGDHLNYLAIVYKCILEPLFQILRRDFGSDAQLFQGIPSPRGDLSASANHIPSKVAKRELFDDFDMAKSDKKVKYAKDFMKELEPFFTKIRDTRTASPSILTEPSQGKERIKIAILDSGVDDTDQKISGAIRSGRIIDRRSWVGNVDDHQDTYGHGTHVTRFLLDTAPAAEICIAKICKGKVINAEFMPGIAKAIDWAVDEWKAHIISLSFGFDDAHDLIDAAIDRAVKERKLIFAAASNGGGVKSRTRPATNPDVLCIHACDGLGNKGDMSPNPWPKAHNFTTLGVGVYSRWKKDGKREDVWKSGTSFATPIAVGFAADVLEFANFRCTLSDHKHAILQERRGMVALFQRMSDERERYDFVHPMRLWDGRSDEKVAEDIEKVIDGL</sequence>
<evidence type="ECO:0000256" key="3">
    <source>
        <dbReference type="ARBA" id="ARBA00022729"/>
    </source>
</evidence>
<reference evidence="10 11" key="1">
    <citation type="journal article" date="2015" name="Environ. Microbiol.">
        <title>Metagenome sequence of Elaphomyces granulatus from sporocarp tissue reveals Ascomycota ectomycorrhizal fingerprints of genome expansion and a Proteobacteria-rich microbiome.</title>
        <authorList>
            <person name="Quandt C.A."/>
            <person name="Kohler A."/>
            <person name="Hesse C.N."/>
            <person name="Sharpton T.J."/>
            <person name="Martin F."/>
            <person name="Spatafora J.W."/>
        </authorList>
    </citation>
    <scope>NUCLEOTIDE SEQUENCE [LARGE SCALE GENOMIC DNA]</scope>
    <source>
        <strain evidence="10 11">OSC145934</strain>
    </source>
</reference>
<dbReference type="PRINTS" id="PR00723">
    <property type="entry name" value="SUBTILISIN"/>
</dbReference>
<evidence type="ECO:0000256" key="2">
    <source>
        <dbReference type="ARBA" id="ARBA00022670"/>
    </source>
</evidence>
<evidence type="ECO:0000259" key="8">
    <source>
        <dbReference type="Pfam" id="PF00082"/>
    </source>
</evidence>
<dbReference type="OrthoDB" id="206201at2759"/>
<evidence type="ECO:0000313" key="10">
    <source>
        <dbReference type="EMBL" id="OXV09921.1"/>
    </source>
</evidence>
<evidence type="ECO:0000256" key="5">
    <source>
        <dbReference type="ARBA" id="ARBA00022825"/>
    </source>
</evidence>
<comment type="caution">
    <text evidence="10">The sequence shown here is derived from an EMBL/GenBank/DDBJ whole genome shotgun (WGS) entry which is preliminary data.</text>
</comment>
<feature type="domain" description="Peptidase S8/S53" evidence="8">
    <location>
        <begin position="619"/>
        <end position="849"/>
    </location>
</feature>
<keyword evidence="11" id="KW-1185">Reference proteome</keyword>
<feature type="domain" description="DUF7580" evidence="9">
    <location>
        <begin position="240"/>
        <end position="532"/>
    </location>
</feature>
<evidence type="ECO:0000256" key="7">
    <source>
        <dbReference type="PROSITE-ProRule" id="PRU01240"/>
    </source>
</evidence>
<evidence type="ECO:0000259" key="9">
    <source>
        <dbReference type="Pfam" id="PF24476"/>
    </source>
</evidence>
<dbReference type="InterPro" id="IPR036852">
    <property type="entry name" value="Peptidase_S8/S53_dom_sf"/>
</dbReference>
<gene>
    <name evidence="10" type="ORF">Egran_02316</name>
</gene>
<keyword evidence="6" id="KW-0865">Zymogen</keyword>
<dbReference type="AlphaFoldDB" id="A0A232M0I1"/>
<dbReference type="GO" id="GO:0004252">
    <property type="term" value="F:serine-type endopeptidase activity"/>
    <property type="evidence" value="ECO:0007669"/>
    <property type="project" value="UniProtKB-UniRule"/>
</dbReference>
<dbReference type="PROSITE" id="PS51892">
    <property type="entry name" value="SUBTILASE"/>
    <property type="match status" value="1"/>
</dbReference>
<evidence type="ECO:0000256" key="4">
    <source>
        <dbReference type="ARBA" id="ARBA00022801"/>
    </source>
</evidence>
<dbReference type="InterPro" id="IPR050131">
    <property type="entry name" value="Peptidase_S8_subtilisin-like"/>
</dbReference>